<dbReference type="EMBL" id="SDMQ01000006">
    <property type="protein sequence ID" value="TBT85069.1"/>
    <property type="molecule type" value="Genomic_DNA"/>
</dbReference>
<proteinExistence type="inferred from homology"/>
<dbReference type="PRINTS" id="PR00080">
    <property type="entry name" value="SDRFAMILY"/>
</dbReference>
<dbReference type="PANTHER" id="PTHR44196">
    <property type="entry name" value="DEHYDROGENASE/REDUCTASE SDR FAMILY MEMBER 7B"/>
    <property type="match status" value="1"/>
</dbReference>
<dbReference type="RefSeq" id="WP_131167982.1">
    <property type="nucleotide sequence ID" value="NZ_SDMQ01000006.1"/>
</dbReference>
<keyword evidence="5" id="KW-1185">Reference proteome</keyword>
<gene>
    <name evidence="4" type="ORF">ET989_07860</name>
</gene>
<organism evidence="4 5">
    <name type="scientific">Propioniciclava sinopodophylli</name>
    <dbReference type="NCBI Taxonomy" id="1837344"/>
    <lineage>
        <taxon>Bacteria</taxon>
        <taxon>Bacillati</taxon>
        <taxon>Actinomycetota</taxon>
        <taxon>Actinomycetes</taxon>
        <taxon>Propionibacteriales</taxon>
        <taxon>Propionibacteriaceae</taxon>
        <taxon>Propioniciclava</taxon>
    </lineage>
</organism>
<name>A0A4Q9KEU2_9ACTN</name>
<dbReference type="PRINTS" id="PR00081">
    <property type="entry name" value="GDHRDH"/>
</dbReference>
<dbReference type="PANTHER" id="PTHR44196:SF2">
    <property type="entry name" value="SHORT-CHAIN DEHYDROGENASE-RELATED"/>
    <property type="match status" value="1"/>
</dbReference>
<evidence type="ECO:0000313" key="4">
    <source>
        <dbReference type="EMBL" id="TBT85069.1"/>
    </source>
</evidence>
<dbReference type="SUPFAM" id="SSF51735">
    <property type="entry name" value="NAD(P)-binding Rossmann-fold domains"/>
    <property type="match status" value="1"/>
</dbReference>
<dbReference type="InterPro" id="IPR036291">
    <property type="entry name" value="NAD(P)-bd_dom_sf"/>
</dbReference>
<dbReference type="Proteomes" id="UP000292373">
    <property type="component" value="Unassembled WGS sequence"/>
</dbReference>
<keyword evidence="2" id="KW-0560">Oxidoreductase</keyword>
<evidence type="ECO:0000256" key="3">
    <source>
        <dbReference type="RuleBase" id="RU000363"/>
    </source>
</evidence>
<reference evidence="4 5" key="1">
    <citation type="submission" date="2019-01" db="EMBL/GenBank/DDBJ databases">
        <title>Lactibacter flavus gen. nov., sp. nov., a novel bacterium of the family Propionibacteriaceae isolated from raw milk and dairy products.</title>
        <authorList>
            <person name="Huptas C."/>
            <person name="Wenning M."/>
            <person name="Breitenwieser F."/>
            <person name="Doll E."/>
            <person name="Von Neubeck M."/>
            <person name="Busse H.-J."/>
            <person name="Scherer S."/>
        </authorList>
    </citation>
    <scope>NUCLEOTIDE SEQUENCE [LARGE SCALE GENOMIC DNA]</scope>
    <source>
        <strain evidence="4 5">KCTC 33808</strain>
    </source>
</reference>
<evidence type="ECO:0000256" key="2">
    <source>
        <dbReference type="ARBA" id="ARBA00023002"/>
    </source>
</evidence>
<dbReference type="CDD" id="cd05233">
    <property type="entry name" value="SDR_c"/>
    <property type="match status" value="1"/>
</dbReference>
<dbReference type="Gene3D" id="3.40.50.720">
    <property type="entry name" value="NAD(P)-binding Rossmann-like Domain"/>
    <property type="match status" value="1"/>
</dbReference>
<protein>
    <submittedName>
        <fullName evidence="4">SDR family NAD(P)-dependent oxidoreductase</fullName>
    </submittedName>
</protein>
<accession>A0A4Q9KEU2</accession>
<comment type="caution">
    <text evidence="4">The sequence shown here is derived from an EMBL/GenBank/DDBJ whole genome shotgun (WGS) entry which is preliminary data.</text>
</comment>
<dbReference type="Pfam" id="PF00106">
    <property type="entry name" value="adh_short"/>
    <property type="match status" value="1"/>
</dbReference>
<evidence type="ECO:0000256" key="1">
    <source>
        <dbReference type="ARBA" id="ARBA00006484"/>
    </source>
</evidence>
<dbReference type="PIRSF" id="PIRSF000126">
    <property type="entry name" value="11-beta-HSD1"/>
    <property type="match status" value="1"/>
</dbReference>
<dbReference type="InterPro" id="IPR002347">
    <property type="entry name" value="SDR_fam"/>
</dbReference>
<dbReference type="GO" id="GO:0016491">
    <property type="term" value="F:oxidoreductase activity"/>
    <property type="evidence" value="ECO:0007669"/>
    <property type="project" value="UniProtKB-KW"/>
</dbReference>
<dbReference type="GO" id="GO:0016020">
    <property type="term" value="C:membrane"/>
    <property type="evidence" value="ECO:0007669"/>
    <property type="project" value="TreeGrafter"/>
</dbReference>
<sequence length="261" mass="27304">MRFALITGGTSGIGLSFARALARDGASLVLVARDRARLDAVADELRGAHGVPVETLVADLAERDDQARVAKRLGAGDIDTLVNNAGFSLKTPLVGGDDALADAAYEVMGRAPRVLASAVAPAMRERGEGWIINVVSVSALTRQDSYSALKAYALALTEVLALELTGTGVNVTAVLPGWTRTEFHSRGGSGRKGVPGFLWLDADRVTEVALADARAGHVISIPSKRYKVAAAVLQLLPNAAVREVSRRIKGKTKTPSEGAVS</sequence>
<comment type="similarity">
    <text evidence="1 3">Belongs to the short-chain dehydrogenases/reductases (SDR) family.</text>
</comment>
<evidence type="ECO:0000313" key="5">
    <source>
        <dbReference type="Proteomes" id="UP000292373"/>
    </source>
</evidence>
<dbReference type="AlphaFoldDB" id="A0A4Q9KEU2"/>
<dbReference type="OrthoDB" id="9810734at2"/>